<reference evidence="4 5" key="1">
    <citation type="journal article" date="2009" name="Stand. Genomic Sci.">
        <title>Complete genome sequence of Halorhabdus utahensis type strain (AX-2).</title>
        <authorList>
            <person name="Anderson I."/>
            <person name="Tindall B.J."/>
            <person name="Pomrenke H."/>
            <person name="Goker M."/>
            <person name="Lapidus A."/>
            <person name="Nolan M."/>
            <person name="Copeland A."/>
            <person name="Glavina Del Rio T."/>
            <person name="Chen F."/>
            <person name="Tice H."/>
            <person name="Cheng J.F."/>
            <person name="Lucas S."/>
            <person name="Chertkov O."/>
            <person name="Bruce D."/>
            <person name="Brettin T."/>
            <person name="Detter J.C."/>
            <person name="Han C."/>
            <person name="Goodwin L."/>
            <person name="Land M."/>
            <person name="Hauser L."/>
            <person name="Chang Y.J."/>
            <person name="Jeffries C.D."/>
            <person name="Pitluck S."/>
            <person name="Pati A."/>
            <person name="Mavromatis K."/>
            <person name="Ivanova N."/>
            <person name="Ovchinnikova G."/>
            <person name="Chen A."/>
            <person name="Palaniappan K."/>
            <person name="Chain P."/>
            <person name="Rohde M."/>
            <person name="Bristow J."/>
            <person name="Eisen J.A."/>
            <person name="Markowitz V."/>
            <person name="Hugenholtz P."/>
            <person name="Kyrpides N.C."/>
            <person name="Klenk H.P."/>
        </authorList>
    </citation>
    <scope>NUCLEOTIDE SEQUENCE [LARGE SCALE GENOMIC DNA]</scope>
    <source>
        <strain evidence="5">DSM 12940 / JCM 11049 / AX-2</strain>
    </source>
</reference>
<dbReference type="Proteomes" id="UP000002071">
    <property type="component" value="Chromosome"/>
</dbReference>
<organism evidence="4 5">
    <name type="scientific">Halorhabdus utahensis (strain DSM 12940 / JCM 11049 / AX-2)</name>
    <dbReference type="NCBI Taxonomy" id="519442"/>
    <lineage>
        <taxon>Archaea</taxon>
        <taxon>Methanobacteriati</taxon>
        <taxon>Methanobacteriota</taxon>
        <taxon>Stenosarchaea group</taxon>
        <taxon>Halobacteria</taxon>
        <taxon>Halobacteriales</taxon>
        <taxon>Haloarculaceae</taxon>
        <taxon>Halorhabdus</taxon>
    </lineage>
</organism>
<protein>
    <recommendedName>
        <fullName evidence="3">YdbS-like PH domain-containing protein</fullName>
    </recommendedName>
</protein>
<keyword evidence="2" id="KW-0812">Transmembrane</keyword>
<dbReference type="HOGENOM" id="CLU_1369509_0_0_2"/>
<dbReference type="AlphaFoldDB" id="C7NPE4"/>
<dbReference type="OrthoDB" id="239436at2157"/>
<feature type="compositionally biased region" description="Basic and acidic residues" evidence="1">
    <location>
        <begin position="10"/>
        <end position="22"/>
    </location>
</feature>
<dbReference type="RefSeq" id="WP_015789305.1">
    <property type="nucleotide sequence ID" value="NC_013158.1"/>
</dbReference>
<evidence type="ECO:0000256" key="2">
    <source>
        <dbReference type="SAM" id="Phobius"/>
    </source>
</evidence>
<feature type="transmembrane region" description="Helical" evidence="2">
    <location>
        <begin position="42"/>
        <end position="61"/>
    </location>
</feature>
<accession>C7NPE4</accession>
<keyword evidence="2" id="KW-0472">Membrane</keyword>
<dbReference type="Pfam" id="PF03703">
    <property type="entry name" value="bPH_2"/>
    <property type="match status" value="1"/>
</dbReference>
<name>C7NPE4_HALUD</name>
<sequence>MSDSPQQSQQRRDQQQQGDGADRAHVLDDETIIVETRPSWTVWFWQLVGAVLILLAGLLLGGEAGSGVVVVIPVLLSLFIFGWIWYRRKRIRYVVTDRRAMIVTGISSKKTTEIWLEDARSMQTGSSFFERLLGHGTIILSDSTLTRNSLNALGAVPFLSALPIFNAGRGLTFSGISDPVRVANVIRKRQSALKSASSD</sequence>
<evidence type="ECO:0000313" key="5">
    <source>
        <dbReference type="Proteomes" id="UP000002071"/>
    </source>
</evidence>
<dbReference type="EMBL" id="CP001687">
    <property type="protein sequence ID" value="ACV11731.1"/>
    <property type="molecule type" value="Genomic_DNA"/>
</dbReference>
<feature type="domain" description="YdbS-like PH" evidence="3">
    <location>
        <begin position="90"/>
        <end position="141"/>
    </location>
</feature>
<evidence type="ECO:0000256" key="1">
    <source>
        <dbReference type="SAM" id="MobiDB-lite"/>
    </source>
</evidence>
<gene>
    <name evidence="4" type="ordered locus">Huta_1556</name>
</gene>
<dbReference type="GeneID" id="8383835"/>
<feature type="region of interest" description="Disordered" evidence="1">
    <location>
        <begin position="1"/>
        <end position="22"/>
    </location>
</feature>
<proteinExistence type="predicted"/>
<dbReference type="eggNOG" id="arCOG04619">
    <property type="taxonomic scope" value="Archaea"/>
</dbReference>
<dbReference type="KEGG" id="hut:Huta_1556"/>
<evidence type="ECO:0000259" key="3">
    <source>
        <dbReference type="Pfam" id="PF03703"/>
    </source>
</evidence>
<evidence type="ECO:0000313" key="4">
    <source>
        <dbReference type="EMBL" id="ACV11731.1"/>
    </source>
</evidence>
<dbReference type="InterPro" id="IPR005182">
    <property type="entry name" value="YdbS-like_PH"/>
</dbReference>
<keyword evidence="2" id="KW-1133">Transmembrane helix</keyword>
<keyword evidence="5" id="KW-1185">Reference proteome</keyword>
<feature type="transmembrane region" description="Helical" evidence="2">
    <location>
        <begin position="67"/>
        <end position="86"/>
    </location>
</feature>